<dbReference type="Gene3D" id="3.60.110.10">
    <property type="entry name" value="Carbon-nitrogen hydrolase"/>
    <property type="match status" value="1"/>
</dbReference>
<dbReference type="PANTHER" id="PTHR23090">
    <property type="entry name" value="NH 3 /GLUTAMINE-DEPENDENT NAD + SYNTHETASE"/>
    <property type="match status" value="1"/>
</dbReference>
<dbReference type="SUPFAM" id="SSF52402">
    <property type="entry name" value="Adenine nucleotide alpha hydrolases-like"/>
    <property type="match status" value="1"/>
</dbReference>
<feature type="binding site" evidence="7">
    <location>
        <position position="118"/>
    </location>
    <ligand>
        <name>L-glutamine</name>
        <dbReference type="ChEBI" id="CHEBI:58359"/>
    </ligand>
</feature>
<keyword evidence="5 7" id="KW-0067">ATP-binding</keyword>
<evidence type="ECO:0000256" key="4">
    <source>
        <dbReference type="ARBA" id="ARBA00022741"/>
    </source>
</evidence>
<keyword evidence="12" id="KW-1185">Reference proteome</keyword>
<dbReference type="InterPro" id="IPR003694">
    <property type="entry name" value="NAD_synthase"/>
</dbReference>
<feature type="binding site" evidence="7">
    <location>
        <position position="180"/>
    </location>
    <ligand>
        <name>L-glutamine</name>
        <dbReference type="ChEBI" id="CHEBI:58359"/>
    </ligand>
</feature>
<organism evidence="11 12">
    <name type="scientific">Zoogloea oryzae</name>
    <dbReference type="NCBI Taxonomy" id="310767"/>
    <lineage>
        <taxon>Bacteria</taxon>
        <taxon>Pseudomonadati</taxon>
        <taxon>Pseudomonadota</taxon>
        <taxon>Betaproteobacteria</taxon>
        <taxon>Rhodocyclales</taxon>
        <taxon>Zoogloeaceae</taxon>
        <taxon>Zoogloea</taxon>
    </lineage>
</organism>
<dbReference type="SUPFAM" id="SSF56317">
    <property type="entry name" value="Carbon-nitrogen hydrolase"/>
    <property type="match status" value="1"/>
</dbReference>
<feature type="binding site" evidence="7">
    <location>
        <begin position="285"/>
        <end position="292"/>
    </location>
    <ligand>
        <name>ATP</name>
        <dbReference type="ChEBI" id="CHEBI:30616"/>
    </ligand>
</feature>
<feature type="binding site" evidence="7">
    <location>
        <position position="368"/>
    </location>
    <ligand>
        <name>deamido-NAD(+)</name>
        <dbReference type="ChEBI" id="CHEBI:58437"/>
        <note>ligand shared between two neighboring subunits</note>
    </ligand>
</feature>
<dbReference type="EMBL" id="BSPX01000016">
    <property type="protein sequence ID" value="GLT21948.1"/>
    <property type="molecule type" value="Genomic_DNA"/>
</dbReference>
<dbReference type="RefSeq" id="WP_284187327.1">
    <property type="nucleotide sequence ID" value="NZ_BSPX01000016.1"/>
</dbReference>
<name>A0ABQ6F8P5_9RHOO</name>
<dbReference type="InterPro" id="IPR003010">
    <property type="entry name" value="C-N_Hydrolase"/>
</dbReference>
<dbReference type="PROSITE" id="PS50263">
    <property type="entry name" value="CN_HYDROLASE"/>
    <property type="match status" value="1"/>
</dbReference>
<dbReference type="HAMAP" id="MF_02090">
    <property type="entry name" value="NadE_glutamine_dep"/>
    <property type="match status" value="1"/>
</dbReference>
<dbReference type="Pfam" id="PF02540">
    <property type="entry name" value="NAD_synthase"/>
    <property type="match status" value="1"/>
</dbReference>
<feature type="active site" description="Proton acceptor; for glutaminase activity" evidence="7">
    <location>
        <position position="45"/>
    </location>
</feature>
<evidence type="ECO:0000256" key="3">
    <source>
        <dbReference type="ARBA" id="ARBA00022598"/>
    </source>
</evidence>
<comment type="similarity">
    <text evidence="2 7 8">In the C-terminal section; belongs to the NAD synthetase family.</text>
</comment>
<keyword evidence="6 7" id="KW-0520">NAD</keyword>
<dbReference type="NCBIfam" id="NF010588">
    <property type="entry name" value="PRK13981.1"/>
    <property type="match status" value="1"/>
</dbReference>
<feature type="domain" description="CN hydrolase" evidence="10">
    <location>
        <begin position="5"/>
        <end position="247"/>
    </location>
</feature>
<evidence type="ECO:0000256" key="6">
    <source>
        <dbReference type="ARBA" id="ARBA00023027"/>
    </source>
</evidence>
<dbReference type="InterPro" id="IPR036526">
    <property type="entry name" value="C-N_Hydrolase_sf"/>
</dbReference>
<feature type="binding site" evidence="7">
    <location>
        <position position="509"/>
    </location>
    <ligand>
        <name>deamido-NAD(+)</name>
        <dbReference type="ChEBI" id="CHEBI:58437"/>
        <note>ligand shared between two neighboring subunits</note>
    </ligand>
</feature>
<proteinExistence type="inferred from homology"/>
<protein>
    <recommendedName>
        <fullName evidence="7 8">Glutamine-dependent NAD(+) synthetase</fullName>
        <ecNumber evidence="7 8">6.3.5.1</ecNumber>
    </recommendedName>
    <alternativeName>
        <fullName evidence="7 8">NAD(+) synthase [glutamine-hydrolyzing]</fullName>
    </alternativeName>
</protein>
<dbReference type="Proteomes" id="UP001157167">
    <property type="component" value="Unassembled WGS sequence"/>
</dbReference>
<dbReference type="CDD" id="cd07570">
    <property type="entry name" value="GAT_Gln-NAD-synth"/>
    <property type="match status" value="1"/>
</dbReference>
<comment type="caution">
    <text evidence="11">The sequence shown here is derived from an EMBL/GenBank/DDBJ whole genome shotgun (WGS) entry which is preliminary data.</text>
</comment>
<dbReference type="Gene3D" id="3.40.50.620">
    <property type="entry name" value="HUPs"/>
    <property type="match status" value="1"/>
</dbReference>
<feature type="active site" description="Nucleophile; for glutaminase activity" evidence="7">
    <location>
        <position position="148"/>
    </location>
</feature>
<evidence type="ECO:0000256" key="2">
    <source>
        <dbReference type="ARBA" id="ARBA00007145"/>
    </source>
</evidence>
<comment type="function">
    <text evidence="7">Catalyzes the ATP-dependent amidation of deamido-NAD to form NAD. Uses L-glutamine as a nitrogen source.</text>
</comment>
<comment type="similarity">
    <text evidence="9">Belongs to the NAD synthetase family.</text>
</comment>
<gene>
    <name evidence="7 11" type="primary">nadE</name>
    <name evidence="11" type="ORF">GCM10007933_14030</name>
</gene>
<sequence length="539" mass="58900">MKTPLCVAIAQINTVVGDISGNARRILEAVTRAKAAGADVVLTPELALCGYPAEDLLLRPAFIDTCADELAALATQVQGITVLVGYPALYGGERYNAAAVIRDGRITHTYFKHRLPNYEVFDEERYFEPGTEACVFELKGVKIGVNICADVWEAGAADGAREAGAELLLVLNASPFHMNKQQLRYDVLRERIADTGLPVAYCNLVGGQDELVFDGGSFALDEDGTLAWQGAMFAEELSLLHFADGRWQERSVPAERPVEADVYQALVLGVRDYLGKNGFPGALIGLSGGVDSALTLAIAVDALGADKVRAVMMPSPYTAQMSLDDSREMVRRIGVRYDEIAIEPAMKTFAAMLAPQFAGLPEDTTEENLQSRIRGMILMALSNKTGAIVLTTGNKSEMATGYATLYGDMAGGFAVIKDIYKTFVYRLCAWRNAQPGGPVIPDNILTRPPSAELKPDQCDQDSLPPYEVLDAIIAAYMEDDLSPREIVAQGYPEVDVYRAVAMLRRNEYKRRQSPPGVRVTQRGFGKDWRYPITSRYRDA</sequence>
<comment type="catalytic activity">
    <reaction evidence="7 8">
        <text>deamido-NAD(+) + L-glutamine + ATP + H2O = L-glutamate + AMP + diphosphate + NAD(+) + H(+)</text>
        <dbReference type="Rhea" id="RHEA:24384"/>
        <dbReference type="ChEBI" id="CHEBI:15377"/>
        <dbReference type="ChEBI" id="CHEBI:15378"/>
        <dbReference type="ChEBI" id="CHEBI:29985"/>
        <dbReference type="ChEBI" id="CHEBI:30616"/>
        <dbReference type="ChEBI" id="CHEBI:33019"/>
        <dbReference type="ChEBI" id="CHEBI:57540"/>
        <dbReference type="ChEBI" id="CHEBI:58359"/>
        <dbReference type="ChEBI" id="CHEBI:58437"/>
        <dbReference type="ChEBI" id="CHEBI:456215"/>
        <dbReference type="EC" id="6.3.5.1"/>
    </reaction>
</comment>
<feature type="active site" description="For glutaminase activity" evidence="7">
    <location>
        <position position="112"/>
    </location>
</feature>
<dbReference type="PIRSF" id="PIRSF006630">
    <property type="entry name" value="NADS_GAT"/>
    <property type="match status" value="1"/>
</dbReference>
<dbReference type="Pfam" id="PF00795">
    <property type="entry name" value="CN_hydrolase"/>
    <property type="match status" value="1"/>
</dbReference>
<feature type="binding site" evidence="7">
    <location>
        <position position="397"/>
    </location>
    <ligand>
        <name>deamido-NAD(+)</name>
        <dbReference type="ChEBI" id="CHEBI:58437"/>
        <note>ligand shared between two neighboring subunits</note>
    </ligand>
</feature>
<dbReference type="PANTHER" id="PTHR23090:SF9">
    <property type="entry name" value="GLUTAMINE-DEPENDENT NAD(+) SYNTHETASE"/>
    <property type="match status" value="1"/>
</dbReference>
<accession>A0ABQ6F8P5</accession>
<dbReference type="InterPro" id="IPR014445">
    <property type="entry name" value="Gln-dep_NAD_synthase"/>
</dbReference>
<evidence type="ECO:0000256" key="8">
    <source>
        <dbReference type="PIRNR" id="PIRNR006630"/>
    </source>
</evidence>
<evidence type="ECO:0000256" key="5">
    <source>
        <dbReference type="ARBA" id="ARBA00022840"/>
    </source>
</evidence>
<evidence type="ECO:0000313" key="11">
    <source>
        <dbReference type="EMBL" id="GLT21948.1"/>
    </source>
</evidence>
<evidence type="ECO:0000256" key="1">
    <source>
        <dbReference type="ARBA" id="ARBA00005188"/>
    </source>
</evidence>
<comment type="caution">
    <text evidence="7">Lacks conserved residue(s) required for the propagation of feature annotation.</text>
</comment>
<evidence type="ECO:0000313" key="12">
    <source>
        <dbReference type="Proteomes" id="UP001157167"/>
    </source>
</evidence>
<dbReference type="InterPro" id="IPR014729">
    <property type="entry name" value="Rossmann-like_a/b/a_fold"/>
</dbReference>
<keyword evidence="3 7" id="KW-0436">Ligase</keyword>
<dbReference type="InterPro" id="IPR022310">
    <property type="entry name" value="NAD/GMP_synthase"/>
</dbReference>
<keyword evidence="4 7" id="KW-0547">Nucleotide-binding</keyword>
<evidence type="ECO:0000259" key="10">
    <source>
        <dbReference type="PROSITE" id="PS50263"/>
    </source>
</evidence>
<comment type="pathway">
    <text evidence="1 7 8">Cofactor biosynthesis; NAD(+) biosynthesis; NAD(+) from deamido-NAD(+) (L-Gln route): step 1/1.</text>
</comment>
<reference evidence="12" key="1">
    <citation type="journal article" date="2019" name="Int. J. Syst. Evol. Microbiol.">
        <title>The Global Catalogue of Microorganisms (GCM) 10K type strain sequencing project: providing services to taxonomists for standard genome sequencing and annotation.</title>
        <authorList>
            <consortium name="The Broad Institute Genomics Platform"/>
            <consortium name="The Broad Institute Genome Sequencing Center for Infectious Disease"/>
            <person name="Wu L."/>
            <person name="Ma J."/>
        </authorList>
    </citation>
    <scope>NUCLEOTIDE SEQUENCE [LARGE SCALE GENOMIC DNA]</scope>
    <source>
        <strain evidence="12">NBRC 102407</strain>
    </source>
</reference>
<evidence type="ECO:0000256" key="7">
    <source>
        <dbReference type="HAMAP-Rule" id="MF_02090"/>
    </source>
</evidence>
<dbReference type="CDD" id="cd00553">
    <property type="entry name" value="NAD_synthase"/>
    <property type="match status" value="1"/>
</dbReference>
<evidence type="ECO:0000256" key="9">
    <source>
        <dbReference type="RuleBase" id="RU003811"/>
    </source>
</evidence>
<dbReference type="NCBIfam" id="TIGR00552">
    <property type="entry name" value="nadE"/>
    <property type="match status" value="1"/>
</dbReference>
<dbReference type="EC" id="6.3.5.1" evidence="7 8"/>
<feature type="binding site" evidence="7">
    <location>
        <position position="392"/>
    </location>
    <ligand>
        <name>ATP</name>
        <dbReference type="ChEBI" id="CHEBI:30616"/>
    </ligand>
</feature>
<feature type="binding site" evidence="7">
    <location>
        <position position="174"/>
    </location>
    <ligand>
        <name>L-glutamine</name>
        <dbReference type="ChEBI" id="CHEBI:58359"/>
    </ligand>
</feature>